<dbReference type="InterPro" id="IPR030791">
    <property type="entry name" value="Rotatin"/>
</dbReference>
<proteinExistence type="predicted"/>
<dbReference type="InterPro" id="IPR016024">
    <property type="entry name" value="ARM-type_fold"/>
</dbReference>
<dbReference type="GO" id="GO:0032053">
    <property type="term" value="P:ciliary basal body organization"/>
    <property type="evidence" value="ECO:0007669"/>
    <property type="project" value="TreeGrafter"/>
</dbReference>
<feature type="domain" description="Rotatin N-terminal" evidence="1">
    <location>
        <begin position="20"/>
        <end position="116"/>
    </location>
</feature>
<dbReference type="EMBL" id="OU900098">
    <property type="protein sequence ID" value="CAG9862356.1"/>
    <property type="molecule type" value="Genomic_DNA"/>
</dbReference>
<evidence type="ECO:0000313" key="3">
    <source>
        <dbReference type="Proteomes" id="UP001153712"/>
    </source>
</evidence>
<dbReference type="SUPFAM" id="SSF48371">
    <property type="entry name" value="ARM repeat"/>
    <property type="match status" value="2"/>
</dbReference>
<reference evidence="2" key="1">
    <citation type="submission" date="2022-01" db="EMBL/GenBank/DDBJ databases">
        <authorList>
            <person name="King R."/>
        </authorList>
    </citation>
    <scope>NUCLEOTIDE SEQUENCE</scope>
</reference>
<dbReference type="PANTHER" id="PTHR31691:SF1">
    <property type="entry name" value="ROTATIN"/>
    <property type="match status" value="1"/>
</dbReference>
<evidence type="ECO:0000259" key="1">
    <source>
        <dbReference type="Pfam" id="PF14726"/>
    </source>
</evidence>
<dbReference type="PANTHER" id="PTHR31691">
    <property type="entry name" value="ROTATIN"/>
    <property type="match status" value="1"/>
</dbReference>
<dbReference type="GO" id="GO:0036064">
    <property type="term" value="C:ciliary basal body"/>
    <property type="evidence" value="ECO:0007669"/>
    <property type="project" value="InterPro"/>
</dbReference>
<dbReference type="GO" id="GO:0010457">
    <property type="term" value="P:centriole-centriole cohesion"/>
    <property type="evidence" value="ECO:0007669"/>
    <property type="project" value="TreeGrafter"/>
</dbReference>
<evidence type="ECO:0000313" key="2">
    <source>
        <dbReference type="EMBL" id="CAG9862356.1"/>
    </source>
</evidence>
<keyword evidence="3" id="KW-1185">Reference proteome</keyword>
<protein>
    <recommendedName>
        <fullName evidence="1">Rotatin N-terminal domain-containing protein</fullName>
    </recommendedName>
</protein>
<dbReference type="Gene3D" id="1.25.10.10">
    <property type="entry name" value="Leucine-rich Repeat Variant"/>
    <property type="match status" value="1"/>
</dbReference>
<accession>A0A9N9TTR1</accession>
<dbReference type="Proteomes" id="UP001153712">
    <property type="component" value="Chromosome 5"/>
</dbReference>
<gene>
    <name evidence="2" type="ORF">PHYEVI_LOCUS8671</name>
</gene>
<sequence>MCEQYINSLHIEKLGHKIQEIRERALQNITSKLENGVLFDNDLARSKELLNKLLKWFLFEPCTEEKHVIALIKRVLKSESGKILIQHTGKECIINELEQIKSYIDPKFSKQLEELLTIVNNMKTEFVVPPLQCDVPLSYRSGQSDSDCNSYIGTTATVVEGTFRKDHSAEQQTRIETPVDNASTYRIEDCGASEINNFPINIFEWQPLIEADRHVLNSVENSLINPTQPSSLLQSCDFFRNVLLHDFPAEIFLQRPKIVFEFFSLLNCKSTRINEAVLNCLCDLTSDLITRVNHCKDPCLRNLKLQHIGDISCPCTPSSTANKESCNRDLISDSRDKFEQSDHVIGLQRNQITILKYCYLCVLHVFKYLCAKRESCKDSKPKTTMGAVNLSLVLLDKNLELMSLCLENENSEHFSKTSLELFKFVNDVFISYGTALEYFRVECLSSEENIKFRGVYLCLLHHCLDVLQRLTPHSKSITVLPRNLKSSLANSLLDVTFSRLYPTAHNRILNFVENFSLDEDKSPLSKYREVKRICQGMSATVKFLKDHKNLAAIECFQLANDALPSVEFHKDFDFLKFFVDLCVETYSLVSEDLTMVTVIEETVLCLLNHSMDEVKQEMYRLCHKTAVSYIGPKLNDTTGVVGSQVQFLLTSRILVEIACYGLDSENYNVQKYALEILTYILKCKLIVSETIWNKIIQALVPALPIIICQLTKNCILYKSVASLVDPDVAAQSCLPAVSMLKSNIQFLFLEDPSLRDEAFSRICWLLSSQEKARELLPGFNALYDTSLVGIFRSKKMLDLNKMRRTEHFYQPSSLHQVLEVINSCNVEPVIKRSALNQISVMMEDTLLHQIFLDAGGVKLVVNIMKSALTEKDYNDYPDSFVPVVSILKNLCLYHNNVREELSGNEEVLYFILRGLFLFFTEERLKQDAVILLLLLIFKDLIWGSPSRANFSLPKIVVENMNLPFVCNAHWSVSEYTKCSLKDKITSDRWSLCSIQIQWNAEIFGGFDKLMKWDEILYQDHSSAYNFVEFLKLSKYDLKCIKNSSINYCISLFLTDIQNATSHCSVIQALDNLAIYIQLYKQSSQCNESESNESITDHPWEKTFIRFLKVLPSCDDDIVVLKRVIQLLSTLVTYYNFSEGDCWISSLLKDHTNSLLDVLVVDDNTESDMKTIAKELLTLISVCARQEQHYIDYYLPHQSNDRKSWIYVIKIIACNIKDSGKRHFYNLAYLDSLLSCLVQLTASLSWSQCKMGSTLAEPLPQMIVNLCELIEAFHSGKGPTASVSVMGLSITRHVLLVLNHVLAEIKNSKLKNWETCFFDDVDNHNRVLSFIALWASRDVVLRAASLQFFSGLTLSARAAIEIVHQLTTESSCILDLALRVLTDYKESNAVRGNAAELLSNLAMHSVPLEIDKTDGANFALKKSSTMTLLDLVDRYDFYTSLEIIFMELYTLNYPPKKSKYLDKKCPSESDKSWTSSSEDTLNNVVSSTPCLVKNVCNFLYNLVYLNPGEISQKMHDKCLVKLLFRTICNPCMSITNTRELSLYCDIIEMDTAVCSVLLRLATCNSACLGTILHTRDCLNTLISLLNPKAFNTGLPQLLYLRNKLWISVFNLLLTLVEFSGDAENLSVEKSVEVVDILLGTVEDLSRSPFVECICESLSSLGACDLQNAALNFLICLLRVETIKYFTGTGSTQEVSLKSVLDNVKTSRSVVLSDSKTCPKTAKKSLDTRKINVLEEIYFGKVFVKTNEDNCDDVQVSIVENADDGLITGAEICKILLFLYDLSNLKDTNVYSKKKALITKALSSLLCISNEAKTYALEKKLVQFVMKQFRDLYVRLSLESVECLRRASEKKRVSPMLREIDDLVCLMTNFMVENEKVKVEAAALNLPDVIHKLWIWFLLQSGNNMLLNVLKMICTFTNNCDLACQSLPVTNSIAGGVARKSPGASSLLHSIIALINKQMEQISKTHDLKILETSFNILQNACQSLECRILISKSNLFQSTSRLHPAITKRQKPWDNVELLWLDFLQTFTCHPEGQVSLGRYSDVLELVFSLTSSCKLKNKLMALLVLRNISFYQSNKARLLGSADFLNVLSTKLSSGTEEEKNIVVVIMWTLAANCQKAKNILKSIRLDDKLQNILKHHQLIKNRDEVGGFDIEDIERISYVLGMLRDNIEKIR</sequence>
<dbReference type="InterPro" id="IPR029249">
    <property type="entry name" value="Rotatin_N"/>
</dbReference>
<dbReference type="InterPro" id="IPR011989">
    <property type="entry name" value="ARM-like"/>
</dbReference>
<organism evidence="2 3">
    <name type="scientific">Phyllotreta striolata</name>
    <name type="common">Striped flea beetle</name>
    <name type="synonym">Crioceris striolata</name>
    <dbReference type="NCBI Taxonomy" id="444603"/>
    <lineage>
        <taxon>Eukaryota</taxon>
        <taxon>Metazoa</taxon>
        <taxon>Ecdysozoa</taxon>
        <taxon>Arthropoda</taxon>
        <taxon>Hexapoda</taxon>
        <taxon>Insecta</taxon>
        <taxon>Pterygota</taxon>
        <taxon>Neoptera</taxon>
        <taxon>Endopterygota</taxon>
        <taxon>Coleoptera</taxon>
        <taxon>Polyphaga</taxon>
        <taxon>Cucujiformia</taxon>
        <taxon>Chrysomeloidea</taxon>
        <taxon>Chrysomelidae</taxon>
        <taxon>Galerucinae</taxon>
        <taxon>Alticini</taxon>
        <taxon>Phyllotreta</taxon>
    </lineage>
</organism>
<dbReference type="GO" id="GO:0005813">
    <property type="term" value="C:centrosome"/>
    <property type="evidence" value="ECO:0007669"/>
    <property type="project" value="InterPro"/>
</dbReference>
<name>A0A9N9TTR1_PHYSR</name>
<dbReference type="GO" id="GO:0007099">
    <property type="term" value="P:centriole replication"/>
    <property type="evidence" value="ECO:0007669"/>
    <property type="project" value="TreeGrafter"/>
</dbReference>
<dbReference type="GO" id="GO:0005814">
    <property type="term" value="C:centriole"/>
    <property type="evidence" value="ECO:0007669"/>
    <property type="project" value="TreeGrafter"/>
</dbReference>
<dbReference type="OrthoDB" id="428850at2759"/>
<dbReference type="Pfam" id="PF14726">
    <property type="entry name" value="RTTN_N"/>
    <property type="match status" value="1"/>
</dbReference>